<reference evidence="3" key="1">
    <citation type="submission" date="2006-09" db="EMBL/GenBank/DDBJ databases">
        <title>Annotation of Plasmodium falciparum Dd2.</title>
        <authorList>
            <consortium name="The Broad Institute Genome Sequencing Platform"/>
            <person name="Volkman S.K."/>
            <person name="Neafsey D.E."/>
            <person name="Dash A.P."/>
            <person name="Chitnis C.E."/>
            <person name="Hartl D.L."/>
            <person name="Young S.K."/>
            <person name="Zeng Q."/>
            <person name="Koehrsen M."/>
            <person name="Alvarado L."/>
            <person name="Berlin A."/>
            <person name="Borenstein D."/>
            <person name="Chapman S.B."/>
            <person name="Chen Z."/>
            <person name="Engels R."/>
            <person name="Freedman E."/>
            <person name="Gellesch M."/>
            <person name="Goldberg J."/>
            <person name="Griggs A."/>
            <person name="Gujja S."/>
            <person name="Heilman E.R."/>
            <person name="Heiman D.I."/>
            <person name="Howarth C."/>
            <person name="Jen D."/>
            <person name="Larson L."/>
            <person name="Mehta T."/>
            <person name="Neiman D."/>
            <person name="Park D."/>
            <person name="Pearson M."/>
            <person name="Roberts A."/>
            <person name="Saif S."/>
            <person name="Shea T."/>
            <person name="Shenoy N."/>
            <person name="Sisk P."/>
            <person name="Stolte C."/>
            <person name="Sykes S."/>
            <person name="Walk T."/>
            <person name="White J."/>
            <person name="Yandava C."/>
            <person name="Haas B."/>
            <person name="Henn M.R."/>
            <person name="Nusbaum C."/>
            <person name="Birren B."/>
        </authorList>
    </citation>
    <scope>NUCLEOTIDE SEQUENCE [LARGE SCALE GENOMIC DNA]</scope>
</reference>
<accession>A0A0L7LWU9</accession>
<dbReference type="InterPro" id="IPR006373">
    <property type="entry name" value="VSA_Rifin"/>
</dbReference>
<dbReference type="AlphaFoldDB" id="A0A0L7LWU9"/>
<dbReference type="EMBL" id="DS016090">
    <property type="protein sequence ID" value="KOB85072.1"/>
    <property type="molecule type" value="Genomic_DNA"/>
</dbReference>
<name>A0A0L7LWU9_PLAF4</name>
<sequence>GGGVAPGWGLVSGLWYATWLQYVAKSPIQKGIETVISQIDYFPGITKLPGIPLTQIITSENYFSDTLIMKAIQTKAVPLCSVERKTDLVFCSFTKNGSDLISKISSPVKYAAQSGKDAAVAEGTKLATNTSILT</sequence>
<proteinExistence type="predicted"/>
<keyword evidence="1" id="KW-0732">Signal</keyword>
<feature type="chain" id="PRO_5005573656" evidence="1">
    <location>
        <begin position="26"/>
        <end position="134"/>
    </location>
</feature>
<gene>
    <name evidence="2" type="ORF">PFDG_00461</name>
</gene>
<organism evidence="2 3">
    <name type="scientific">Plasmodium falciparum (isolate Dd2)</name>
    <dbReference type="NCBI Taxonomy" id="57267"/>
    <lineage>
        <taxon>Eukaryota</taxon>
        <taxon>Sar</taxon>
        <taxon>Alveolata</taxon>
        <taxon>Apicomplexa</taxon>
        <taxon>Aconoidasida</taxon>
        <taxon>Haemosporida</taxon>
        <taxon>Plasmodiidae</taxon>
        <taxon>Plasmodium</taxon>
        <taxon>Plasmodium (Laverania)</taxon>
    </lineage>
</organism>
<dbReference type="KEGG" id="pfd:PFDG_00461"/>
<dbReference type="Pfam" id="PF02009">
    <property type="entry name" value="RIFIN"/>
    <property type="match status" value="1"/>
</dbReference>
<feature type="non-terminal residue" evidence="2">
    <location>
        <position position="134"/>
    </location>
</feature>
<evidence type="ECO:0000313" key="2">
    <source>
        <dbReference type="EMBL" id="KOB85072.1"/>
    </source>
</evidence>
<reference evidence="3" key="2">
    <citation type="submission" date="2006-09" db="EMBL/GenBank/DDBJ databases">
        <title>The genome sequence of Plasmodium falciparum Dd2.</title>
        <authorList>
            <consortium name="The Broad Institute Genome Sequencing Platform"/>
            <person name="Birren B."/>
            <person name="Lander E."/>
            <person name="Galagan J."/>
            <person name="Nusbaum C."/>
            <person name="Devon K."/>
            <person name="Henn M."/>
            <person name="Jaffe D."/>
            <person name="Butler J."/>
            <person name="Alvarez P."/>
            <person name="Gnerre S."/>
            <person name="Grabherr M."/>
            <person name="Kleber M."/>
            <person name="Mauceli E."/>
            <person name="Brockman W."/>
            <person name="MacCallum I.A."/>
            <person name="Rounsley S."/>
            <person name="Young S."/>
            <person name="LaButti K."/>
            <person name="Pushparaj V."/>
            <person name="DeCaprio D."/>
            <person name="Crawford M."/>
            <person name="Koehrsen M."/>
            <person name="Engels R."/>
            <person name="Montgomery P."/>
            <person name="Pearson M."/>
            <person name="Howarth C."/>
            <person name="Larson L."/>
            <person name="Luoma S."/>
            <person name="White J."/>
            <person name="Kodira C."/>
            <person name="Zeng Q."/>
            <person name="O'Leary S."/>
            <person name="Yandava C."/>
            <person name="Alvarado L."/>
            <person name="Wirth D."/>
            <person name="Volkman S."/>
            <person name="Hartl D."/>
        </authorList>
    </citation>
    <scope>NUCLEOTIDE SEQUENCE [LARGE SCALE GENOMIC DNA]</scope>
</reference>
<feature type="signal peptide" evidence="1">
    <location>
        <begin position="1"/>
        <end position="25"/>
    </location>
</feature>
<protein>
    <submittedName>
        <fullName evidence="2">Uncharacterized protein</fullName>
    </submittedName>
</protein>
<evidence type="ECO:0000313" key="3">
    <source>
        <dbReference type="Proteomes" id="UP000054282"/>
    </source>
</evidence>
<feature type="non-terminal residue" evidence="2">
    <location>
        <position position="1"/>
    </location>
</feature>
<dbReference type="Proteomes" id="UP000054282">
    <property type="component" value="Unassembled WGS sequence"/>
</dbReference>
<evidence type="ECO:0000256" key="1">
    <source>
        <dbReference type="SAM" id="SignalP"/>
    </source>
</evidence>